<feature type="compositionally biased region" description="Basic and acidic residues" evidence="1">
    <location>
        <begin position="1"/>
        <end position="11"/>
    </location>
</feature>
<accession>A0ABV3T5J4</accession>
<dbReference type="Proteomes" id="UP001556631">
    <property type="component" value="Unassembled WGS sequence"/>
</dbReference>
<evidence type="ECO:0000256" key="1">
    <source>
        <dbReference type="SAM" id="MobiDB-lite"/>
    </source>
</evidence>
<reference evidence="2 3" key="1">
    <citation type="submission" date="2024-07" db="EMBL/GenBank/DDBJ databases">
        <authorList>
            <person name="Lee S."/>
            <person name="Kang M."/>
        </authorList>
    </citation>
    <scope>NUCLEOTIDE SEQUENCE [LARGE SCALE GENOMIC DNA]</scope>
    <source>
        <strain evidence="2 3">DS6</strain>
    </source>
</reference>
<dbReference type="EMBL" id="JBFPJR010000046">
    <property type="protein sequence ID" value="MEX0429520.1"/>
    <property type="molecule type" value="Genomic_DNA"/>
</dbReference>
<name>A0ABV3T5J4_9ACTN</name>
<keyword evidence="3" id="KW-1185">Reference proteome</keyword>
<evidence type="ECO:0000313" key="3">
    <source>
        <dbReference type="Proteomes" id="UP001556631"/>
    </source>
</evidence>
<organism evidence="2 3">
    <name type="scientific">Nocardioides eburneus</name>
    <dbReference type="NCBI Taxonomy" id="3231482"/>
    <lineage>
        <taxon>Bacteria</taxon>
        <taxon>Bacillati</taxon>
        <taxon>Actinomycetota</taxon>
        <taxon>Actinomycetes</taxon>
        <taxon>Propionibacteriales</taxon>
        <taxon>Nocardioidaceae</taxon>
        <taxon>Nocardioides</taxon>
    </lineage>
</organism>
<evidence type="ECO:0000313" key="2">
    <source>
        <dbReference type="EMBL" id="MEX0429520.1"/>
    </source>
</evidence>
<proteinExistence type="predicted"/>
<feature type="region of interest" description="Disordered" evidence="1">
    <location>
        <begin position="1"/>
        <end position="32"/>
    </location>
</feature>
<comment type="caution">
    <text evidence="2">The sequence shown here is derived from an EMBL/GenBank/DDBJ whole genome shotgun (WGS) entry which is preliminary data.</text>
</comment>
<protein>
    <submittedName>
        <fullName evidence="2">Uncharacterized protein</fullName>
    </submittedName>
</protein>
<gene>
    <name evidence="2" type="ORF">AB3X52_18025</name>
</gene>
<sequence length="91" mass="10045">MREEAAGDPESRAASVRPDVHAGRGGPISGGRRRLTTVDLYGIRIANDLVVDNAAKHDPAFFDELLALEVELCDRAPYNRIGFAWQLVLER</sequence>
<dbReference type="RefSeq" id="WP_367995486.1">
    <property type="nucleotide sequence ID" value="NZ_JBFPJR010000046.1"/>
</dbReference>